<sequence>MLHMLSSVEFECQSKFMPHVPPKYSLPTFSKKTANQRTADKKNRH</sequence>
<proteinExistence type="predicted"/>
<reference evidence="2" key="1">
    <citation type="submission" date="2018-02" db="EMBL/GenBank/DDBJ databases">
        <title>Rhizophora mucronata_Transcriptome.</title>
        <authorList>
            <person name="Meera S.P."/>
            <person name="Sreeshan A."/>
            <person name="Augustine A."/>
        </authorList>
    </citation>
    <scope>NUCLEOTIDE SEQUENCE</scope>
    <source>
        <tissue evidence="2">Leaf</tissue>
    </source>
</reference>
<evidence type="ECO:0000256" key="1">
    <source>
        <dbReference type="SAM" id="MobiDB-lite"/>
    </source>
</evidence>
<dbReference type="AlphaFoldDB" id="A0A2P2KPN7"/>
<evidence type="ECO:0000313" key="2">
    <source>
        <dbReference type="EMBL" id="MBX07700.1"/>
    </source>
</evidence>
<feature type="compositionally biased region" description="Polar residues" evidence="1">
    <location>
        <begin position="27"/>
        <end position="37"/>
    </location>
</feature>
<name>A0A2P2KPN7_RHIMU</name>
<accession>A0A2P2KPN7</accession>
<protein>
    <submittedName>
        <fullName evidence="2">Uncharacterized protein</fullName>
    </submittedName>
</protein>
<dbReference type="EMBL" id="GGEC01027216">
    <property type="protein sequence ID" value="MBX07700.1"/>
    <property type="molecule type" value="Transcribed_RNA"/>
</dbReference>
<feature type="region of interest" description="Disordered" evidence="1">
    <location>
        <begin position="22"/>
        <end position="45"/>
    </location>
</feature>
<organism evidence="2">
    <name type="scientific">Rhizophora mucronata</name>
    <name type="common">Asiatic mangrove</name>
    <dbReference type="NCBI Taxonomy" id="61149"/>
    <lineage>
        <taxon>Eukaryota</taxon>
        <taxon>Viridiplantae</taxon>
        <taxon>Streptophyta</taxon>
        <taxon>Embryophyta</taxon>
        <taxon>Tracheophyta</taxon>
        <taxon>Spermatophyta</taxon>
        <taxon>Magnoliopsida</taxon>
        <taxon>eudicotyledons</taxon>
        <taxon>Gunneridae</taxon>
        <taxon>Pentapetalae</taxon>
        <taxon>rosids</taxon>
        <taxon>fabids</taxon>
        <taxon>Malpighiales</taxon>
        <taxon>Rhizophoraceae</taxon>
        <taxon>Rhizophora</taxon>
    </lineage>
</organism>